<keyword evidence="8" id="KW-0966">Cell projection</keyword>
<comment type="function">
    <text evidence="5">Required for morphogenesis and for the elongation of the flagellar filament by facilitating polymerization of the flagellin monomers at the tip of growing filament. Forms a capping structure, which prevents flagellin subunits (transported through the central channel of the flagellum) from leaking out without polymerization at the distal end.</text>
</comment>
<dbReference type="EMBL" id="HE965803">
    <property type="protein sequence ID" value="CCJ49761.1"/>
    <property type="molecule type" value="Genomic_DNA"/>
</dbReference>
<evidence type="ECO:0000256" key="4">
    <source>
        <dbReference type="ARBA" id="ARBA00023143"/>
    </source>
</evidence>
<keyword evidence="3 5" id="KW-0175">Coiled coil</keyword>
<dbReference type="GO" id="GO:0007155">
    <property type="term" value="P:cell adhesion"/>
    <property type="evidence" value="ECO:0007669"/>
    <property type="project" value="InterPro"/>
</dbReference>
<evidence type="ECO:0000256" key="5">
    <source>
        <dbReference type="RuleBase" id="RU362066"/>
    </source>
</evidence>
<dbReference type="GO" id="GO:0009421">
    <property type="term" value="C:bacterial-type flagellum filament cap"/>
    <property type="evidence" value="ECO:0007669"/>
    <property type="project" value="InterPro"/>
</dbReference>
<evidence type="ECO:0000256" key="1">
    <source>
        <dbReference type="ARBA" id="ARBA00009764"/>
    </source>
</evidence>
<dbReference type="HOGENOM" id="CLU_015182_8_1_4"/>
<comment type="subunit">
    <text evidence="2 5">Homopentamer.</text>
</comment>
<evidence type="ECO:0000259" key="7">
    <source>
        <dbReference type="Pfam" id="PF07195"/>
    </source>
</evidence>
<evidence type="ECO:0000256" key="3">
    <source>
        <dbReference type="ARBA" id="ARBA00023054"/>
    </source>
</evidence>
<protein>
    <recommendedName>
        <fullName evidence="5">Flagellar hook-associated protein 2</fullName>
        <shortName evidence="5">HAP2</shortName>
    </recommendedName>
    <alternativeName>
        <fullName evidence="5">Flagellar cap protein</fullName>
    </alternativeName>
</protein>
<dbReference type="InterPro" id="IPR040026">
    <property type="entry name" value="FliD"/>
</dbReference>
<evidence type="ECO:0000256" key="2">
    <source>
        <dbReference type="ARBA" id="ARBA00011255"/>
    </source>
</evidence>
<keyword evidence="5" id="KW-0964">Secreted</keyword>
<accession>K0MEC3</accession>
<keyword evidence="8" id="KW-0282">Flagellum</keyword>
<reference evidence="8 9" key="1">
    <citation type="journal article" date="2012" name="BMC Genomics">
        <title>Comparative genomics of the classical Bordetella subspecies: the evolution and exchange of virulence-associated diversity amongst closely related pathogens.</title>
        <authorList>
            <person name="Park J."/>
            <person name="Zhang Y."/>
            <person name="Buboltz A.M."/>
            <person name="Zhang X."/>
            <person name="Schuster S.C."/>
            <person name="Ahuja U."/>
            <person name="Liu M."/>
            <person name="Miller J.F."/>
            <person name="Sebaihia M."/>
            <person name="Bentley S.D."/>
            <person name="Parkhill J."/>
            <person name="Harvill E.T."/>
        </authorList>
    </citation>
    <scope>NUCLEOTIDE SEQUENCE [LARGE SCALE GENOMIC DNA]</scope>
    <source>
        <strain evidence="8 9">Bpp5</strain>
    </source>
</reference>
<evidence type="ECO:0000313" key="8">
    <source>
        <dbReference type="EMBL" id="CCJ49761.1"/>
    </source>
</evidence>
<feature type="domain" description="Flagellar hook-associated protein 2 N-terminal" evidence="6">
    <location>
        <begin position="10"/>
        <end position="105"/>
    </location>
</feature>
<dbReference type="KEGG" id="bpar:BN117_2428"/>
<sequence>MATISSLGSSGLELEGILEKLQAAEEKKLTLITARQASYETRISAYSKIQAAVEAVQKAAATLGSIDTLSAVKAVVSGDGLSVKTAAGAVPGQYTVHIDKLATAQNLQSGELDSRTDKHGTGGSIEIVQKDGTTTTVTLGEDTSLNGIVKAINGTDGLDVRATVISDGNGKHYLMLNNKTEGTEAAVTRITVSGNQEVADILDFDAANAGASNLTVQLAAQKAELTINGIPVVSDTNTVETAIDGLTLTLTKQTAAPLTVTVSSDPSVAATAVNDFVKAYNGLQTTIADLTAFDVKAEKQSALTGDGTTRNIQSAIAAALRVATGEGTLRTLSQLGITTDPKTGSLKTDTEKLEAALRDNPADVARIFSGPFGLGEKVKLATEQILGDEDEGSIKIRQEGLEETLESLQNQYDRQKLSIAATIEAYRKQFVQLDVFVTQMNNTSNYLSQQFAALSGTKK</sequence>
<dbReference type="Pfam" id="PF07195">
    <property type="entry name" value="FliD_C"/>
    <property type="match status" value="1"/>
</dbReference>
<comment type="subcellular location">
    <subcellularLocation>
        <location evidence="5">Secreted</location>
    </subcellularLocation>
    <subcellularLocation>
        <location evidence="5">Bacterial flagellum</location>
    </subcellularLocation>
</comment>
<dbReference type="InterPro" id="IPR010809">
    <property type="entry name" value="FliD_C"/>
</dbReference>
<feature type="coiled-coil region" evidence="5">
    <location>
        <begin position="398"/>
        <end position="425"/>
    </location>
</feature>
<dbReference type="GO" id="GO:0071973">
    <property type="term" value="P:bacterial-type flagellum-dependent cell motility"/>
    <property type="evidence" value="ECO:0007669"/>
    <property type="project" value="TreeGrafter"/>
</dbReference>
<keyword evidence="8" id="KW-0969">Cilium</keyword>
<evidence type="ECO:0000313" key="9">
    <source>
        <dbReference type="Proteomes" id="UP000008035"/>
    </source>
</evidence>
<feature type="domain" description="Flagellar hook-associated protein 2 C-terminal" evidence="7">
    <location>
        <begin position="220"/>
        <end position="442"/>
    </location>
</feature>
<keyword evidence="4 5" id="KW-0975">Bacterial flagellum</keyword>
<dbReference type="RefSeq" id="WP_015039852.1">
    <property type="nucleotide sequence ID" value="NC_018828.1"/>
</dbReference>
<dbReference type="Pfam" id="PF02465">
    <property type="entry name" value="FliD_N"/>
    <property type="match status" value="1"/>
</dbReference>
<dbReference type="PANTHER" id="PTHR30288">
    <property type="entry name" value="FLAGELLAR CAP/ASSEMBLY PROTEIN FLID"/>
    <property type="match status" value="1"/>
</dbReference>
<comment type="similarity">
    <text evidence="1 5">Belongs to the FliD family.</text>
</comment>
<name>K0MEC3_BORPB</name>
<dbReference type="InterPro" id="IPR003481">
    <property type="entry name" value="FliD_N"/>
</dbReference>
<dbReference type="GO" id="GO:0009424">
    <property type="term" value="C:bacterial-type flagellum hook"/>
    <property type="evidence" value="ECO:0007669"/>
    <property type="project" value="UniProtKB-UniRule"/>
</dbReference>
<dbReference type="PANTHER" id="PTHR30288:SF0">
    <property type="entry name" value="FLAGELLAR HOOK-ASSOCIATED PROTEIN 2"/>
    <property type="match status" value="1"/>
</dbReference>
<organism evidence="8 9">
    <name type="scientific">Bordetella parapertussis (strain Bpp5)</name>
    <dbReference type="NCBI Taxonomy" id="1208660"/>
    <lineage>
        <taxon>Bacteria</taxon>
        <taxon>Pseudomonadati</taxon>
        <taxon>Pseudomonadota</taxon>
        <taxon>Betaproteobacteria</taxon>
        <taxon>Burkholderiales</taxon>
        <taxon>Alcaligenaceae</taxon>
        <taxon>Bordetella</taxon>
    </lineage>
</organism>
<gene>
    <name evidence="8" type="primary">fliD</name>
    <name evidence="8" type="synonym">flaV</name>
    <name evidence="8" type="synonym">flbC</name>
    <name evidence="8" type="ordered locus">BN117_2428</name>
</gene>
<dbReference type="Proteomes" id="UP000008035">
    <property type="component" value="Chromosome"/>
</dbReference>
<dbReference type="GO" id="GO:0005576">
    <property type="term" value="C:extracellular region"/>
    <property type="evidence" value="ECO:0007669"/>
    <property type="project" value="UniProtKB-SubCell"/>
</dbReference>
<proteinExistence type="inferred from homology"/>
<dbReference type="AlphaFoldDB" id="K0MEC3"/>
<evidence type="ECO:0000259" key="6">
    <source>
        <dbReference type="Pfam" id="PF02465"/>
    </source>
</evidence>